<dbReference type="EMBL" id="CP092365">
    <property type="protein sequence ID" value="ULN52436.1"/>
    <property type="molecule type" value="Genomic_DNA"/>
</dbReference>
<evidence type="ECO:0000256" key="1">
    <source>
        <dbReference type="SAM" id="SignalP"/>
    </source>
</evidence>
<dbReference type="RefSeq" id="WP_240170709.1">
    <property type="nucleotide sequence ID" value="NZ_CP092365.1"/>
</dbReference>
<feature type="chain" id="PRO_5045739216" evidence="1">
    <location>
        <begin position="33"/>
        <end position="167"/>
    </location>
</feature>
<accession>A0ABY3U2T0</accession>
<proteinExistence type="predicted"/>
<keyword evidence="3" id="KW-1185">Reference proteome</keyword>
<reference evidence="2" key="1">
    <citation type="submission" date="2022-08" db="EMBL/GenBank/DDBJ databases">
        <title>Complete genome sequence of 14 non-tuberculosis mycobacteria type-strains.</title>
        <authorList>
            <person name="Igarashi Y."/>
            <person name="Osugi A."/>
            <person name="Mitarai S."/>
        </authorList>
    </citation>
    <scope>NUCLEOTIDE SEQUENCE</scope>
    <source>
        <strain evidence="2">DSM 45575</strain>
    </source>
</reference>
<dbReference type="Proteomes" id="UP001055200">
    <property type="component" value="Chromosome"/>
</dbReference>
<name>A0ABY3U2T0_9MYCO</name>
<organism evidence="2 3">
    <name type="scientific">Mycolicibacillus parakoreensis</name>
    <dbReference type="NCBI Taxonomy" id="1069221"/>
    <lineage>
        <taxon>Bacteria</taxon>
        <taxon>Bacillati</taxon>
        <taxon>Actinomycetota</taxon>
        <taxon>Actinomycetes</taxon>
        <taxon>Mycobacteriales</taxon>
        <taxon>Mycobacteriaceae</taxon>
        <taxon>Mycolicibacillus</taxon>
    </lineage>
</organism>
<sequence>MPLTARPARLRLSLAALLVACGAGGGAWLVHAEQRPSDCERVQQVAVRWAATQHYIMDDVESDQSALPPDFGDEAVALLGDHDAATLRALADTVRTPGMAEALRTWADSAALTAEFHRDLAADPALDDGWPPAPILDKARRALALNGEAFARLELLCPDLETLRDVD</sequence>
<protein>
    <submittedName>
        <fullName evidence="2">Uncharacterized protein</fullName>
    </submittedName>
</protein>
<keyword evidence="1" id="KW-0732">Signal</keyword>
<gene>
    <name evidence="2" type="ORF">MIU77_16605</name>
</gene>
<feature type="signal peptide" evidence="1">
    <location>
        <begin position="1"/>
        <end position="32"/>
    </location>
</feature>
<evidence type="ECO:0000313" key="2">
    <source>
        <dbReference type="EMBL" id="ULN52436.1"/>
    </source>
</evidence>
<evidence type="ECO:0000313" key="3">
    <source>
        <dbReference type="Proteomes" id="UP001055200"/>
    </source>
</evidence>